<evidence type="ECO:0000313" key="2">
    <source>
        <dbReference type="EMBL" id="MBW0489722.1"/>
    </source>
</evidence>
<dbReference type="OrthoDB" id="2507294at2759"/>
<dbReference type="AlphaFoldDB" id="A0A9Q3CWK7"/>
<reference evidence="2" key="1">
    <citation type="submission" date="2021-03" db="EMBL/GenBank/DDBJ databases">
        <title>Draft genome sequence of rust myrtle Austropuccinia psidii MF-1, a brazilian biotype.</title>
        <authorList>
            <person name="Quecine M.C."/>
            <person name="Pachon D.M.R."/>
            <person name="Bonatelli M.L."/>
            <person name="Correr F.H."/>
            <person name="Franceschini L.M."/>
            <person name="Leite T.F."/>
            <person name="Margarido G.R.A."/>
            <person name="Almeida C.A."/>
            <person name="Ferrarezi J.A."/>
            <person name="Labate C.A."/>
        </authorList>
    </citation>
    <scope>NUCLEOTIDE SEQUENCE</scope>
    <source>
        <strain evidence="2">MF-1</strain>
    </source>
</reference>
<sequence>MTYSEKEELKQLPEASSWPNFSGEGEYYHMELIDYIGGLFINVPRIPDSWITARPNAELKGNASIWYNEMKDIHVKRDWPWWKSPII</sequence>
<organism evidence="2 3">
    <name type="scientific">Austropuccinia psidii MF-1</name>
    <dbReference type="NCBI Taxonomy" id="1389203"/>
    <lineage>
        <taxon>Eukaryota</taxon>
        <taxon>Fungi</taxon>
        <taxon>Dikarya</taxon>
        <taxon>Basidiomycota</taxon>
        <taxon>Pucciniomycotina</taxon>
        <taxon>Pucciniomycetes</taxon>
        <taxon>Pucciniales</taxon>
        <taxon>Sphaerophragmiaceae</taxon>
        <taxon>Austropuccinia</taxon>
    </lineage>
</organism>
<comment type="caution">
    <text evidence="2">The sequence shown here is derived from an EMBL/GenBank/DDBJ whole genome shotgun (WGS) entry which is preliminary data.</text>
</comment>
<accession>A0A9Q3CWK7</accession>
<protein>
    <submittedName>
        <fullName evidence="2">Uncharacterized protein</fullName>
    </submittedName>
</protein>
<dbReference type="Proteomes" id="UP000765509">
    <property type="component" value="Unassembled WGS sequence"/>
</dbReference>
<gene>
    <name evidence="2" type="ORF">O181_029437</name>
</gene>
<keyword evidence="3" id="KW-1185">Reference proteome</keyword>
<feature type="compositionally biased region" description="Basic and acidic residues" evidence="1">
    <location>
        <begin position="1"/>
        <end position="11"/>
    </location>
</feature>
<evidence type="ECO:0000256" key="1">
    <source>
        <dbReference type="SAM" id="MobiDB-lite"/>
    </source>
</evidence>
<dbReference type="EMBL" id="AVOT02010228">
    <property type="protein sequence ID" value="MBW0489722.1"/>
    <property type="molecule type" value="Genomic_DNA"/>
</dbReference>
<evidence type="ECO:0000313" key="3">
    <source>
        <dbReference type="Proteomes" id="UP000765509"/>
    </source>
</evidence>
<name>A0A9Q3CWK7_9BASI</name>
<feature type="region of interest" description="Disordered" evidence="1">
    <location>
        <begin position="1"/>
        <end position="20"/>
    </location>
</feature>
<proteinExistence type="predicted"/>